<accession>A0A8C5PSB3</accession>
<dbReference type="PANTHER" id="PTHR11730">
    <property type="entry name" value="AMMONIUM TRANSPORTER"/>
    <property type="match status" value="1"/>
</dbReference>
<dbReference type="Pfam" id="PF00909">
    <property type="entry name" value="Ammonium_transp"/>
    <property type="match status" value="1"/>
</dbReference>
<keyword evidence="5 6" id="KW-0472">Membrane</keyword>
<feature type="transmembrane region" description="Helical" evidence="6">
    <location>
        <begin position="147"/>
        <end position="167"/>
    </location>
</feature>
<feature type="transmembrane region" description="Helical" evidence="6">
    <location>
        <begin position="64"/>
        <end position="82"/>
    </location>
</feature>
<evidence type="ECO:0000256" key="3">
    <source>
        <dbReference type="ARBA" id="ARBA00022692"/>
    </source>
</evidence>
<evidence type="ECO:0000256" key="6">
    <source>
        <dbReference type="SAM" id="Phobius"/>
    </source>
</evidence>
<dbReference type="GO" id="GO:0005886">
    <property type="term" value="C:plasma membrane"/>
    <property type="evidence" value="ECO:0007669"/>
    <property type="project" value="InterPro"/>
</dbReference>
<dbReference type="PRINTS" id="PR00342">
    <property type="entry name" value="RHESUSRHD"/>
</dbReference>
<keyword evidence="3 6" id="KW-0812">Transmembrane</keyword>
<reference evidence="8" key="2">
    <citation type="submission" date="2025-09" db="UniProtKB">
        <authorList>
            <consortium name="Ensembl"/>
        </authorList>
    </citation>
    <scope>IDENTIFICATION</scope>
</reference>
<dbReference type="Ensembl" id="ENSLLET00000028214.1">
    <property type="protein sequence ID" value="ENSLLEP00000027159.1"/>
    <property type="gene ID" value="ENSLLEG00000017165.1"/>
</dbReference>
<feature type="transmembrane region" description="Helical" evidence="6">
    <location>
        <begin position="12"/>
        <end position="31"/>
    </location>
</feature>
<dbReference type="GO" id="GO:0008519">
    <property type="term" value="F:ammonium channel activity"/>
    <property type="evidence" value="ECO:0007669"/>
    <property type="project" value="InterPro"/>
</dbReference>
<evidence type="ECO:0000256" key="4">
    <source>
        <dbReference type="ARBA" id="ARBA00022989"/>
    </source>
</evidence>
<feature type="transmembrane region" description="Helical" evidence="6">
    <location>
        <begin position="341"/>
        <end position="362"/>
    </location>
</feature>
<sequence>LTSFNTRLRYQLPISLALFQSVLLVVFILYVDYDDQSNNPSVSNATTTTKENQLYGTFPFFKDINVMLFIGLGLMLSFLKFYGFGGLAFNFLIANFSIQWSLVVQGFFYYNQDGRISLGIKNLVDAEFAAVTAMISAGAFLGRVSPVQLLLLCLMEIPLFVMNNWIITKYFHIIDIGGTVSIHVFSCYFGLGVARIFYHPELSLGHPKEKTTPNSDLMSLVGTVFLWIFWPSFNSVAATVGNAQHRAVLNTFLALSASTLTTFALSSLLNKKGQISLVHLQNATLAGGVAVAITADMIIKPAGAFGLGCLAAIACILGFQYSSPFLARRLKIQDQCGIHNLHGLPGIIGTLGSIIFILSGLVDSSNLKHNGELFHDNSFHDNTVLKVWGTGQTWDARDQALHQAAAFGVTFGVSLLGGLITGLLLKVPCVVHPSHEFYFDDKPFFQELLTVPPCLI</sequence>
<protein>
    <recommendedName>
        <fullName evidence="7">Ammonium transporter AmtB-like domain-containing protein</fullName>
    </recommendedName>
</protein>
<comment type="subcellular location">
    <subcellularLocation>
        <location evidence="1">Membrane</location>
        <topology evidence="1">Multi-pass membrane protein</topology>
    </subcellularLocation>
</comment>
<evidence type="ECO:0000259" key="7">
    <source>
        <dbReference type="Pfam" id="PF00909"/>
    </source>
</evidence>
<dbReference type="InterPro" id="IPR024041">
    <property type="entry name" value="NH4_transpt_AmtB-like_dom"/>
</dbReference>
<dbReference type="Proteomes" id="UP000694569">
    <property type="component" value="Unplaced"/>
</dbReference>
<dbReference type="OrthoDB" id="534912at2759"/>
<keyword evidence="4 6" id="KW-1133">Transmembrane helix</keyword>
<dbReference type="GO" id="GO:0097272">
    <property type="term" value="P:ammonium homeostasis"/>
    <property type="evidence" value="ECO:0007669"/>
    <property type="project" value="TreeGrafter"/>
</dbReference>
<dbReference type="GeneTree" id="ENSGT00950000182844"/>
<feature type="transmembrane region" description="Helical" evidence="6">
    <location>
        <begin position="404"/>
        <end position="425"/>
    </location>
</feature>
<name>A0A8C5PSB3_9ANUR</name>
<evidence type="ECO:0000313" key="8">
    <source>
        <dbReference type="Ensembl" id="ENSLLEP00000027159.1"/>
    </source>
</evidence>
<proteinExistence type="inferred from homology"/>
<evidence type="ECO:0000256" key="2">
    <source>
        <dbReference type="ARBA" id="ARBA00011036"/>
    </source>
</evidence>
<keyword evidence="9" id="KW-1185">Reference proteome</keyword>
<feature type="transmembrane region" description="Helical" evidence="6">
    <location>
        <begin position="218"/>
        <end position="240"/>
    </location>
</feature>
<dbReference type="SUPFAM" id="SSF111352">
    <property type="entry name" value="Ammonium transporter"/>
    <property type="match status" value="1"/>
</dbReference>
<dbReference type="Gene3D" id="1.10.3430.10">
    <property type="entry name" value="Ammonium transporter AmtB like domains"/>
    <property type="match status" value="1"/>
</dbReference>
<feature type="transmembrane region" description="Helical" evidence="6">
    <location>
        <begin position="247"/>
        <end position="269"/>
    </location>
</feature>
<organism evidence="8 9">
    <name type="scientific">Leptobrachium leishanense</name>
    <name type="common">Leishan spiny toad</name>
    <dbReference type="NCBI Taxonomy" id="445787"/>
    <lineage>
        <taxon>Eukaryota</taxon>
        <taxon>Metazoa</taxon>
        <taxon>Chordata</taxon>
        <taxon>Craniata</taxon>
        <taxon>Vertebrata</taxon>
        <taxon>Euteleostomi</taxon>
        <taxon>Amphibia</taxon>
        <taxon>Batrachia</taxon>
        <taxon>Anura</taxon>
        <taxon>Pelobatoidea</taxon>
        <taxon>Megophryidae</taxon>
        <taxon>Leptobrachium</taxon>
    </lineage>
</organism>
<dbReference type="InterPro" id="IPR029020">
    <property type="entry name" value="Ammonium/urea_transptr"/>
</dbReference>
<evidence type="ECO:0000256" key="1">
    <source>
        <dbReference type="ARBA" id="ARBA00004141"/>
    </source>
</evidence>
<feature type="transmembrane region" description="Helical" evidence="6">
    <location>
        <begin position="179"/>
        <end position="198"/>
    </location>
</feature>
<evidence type="ECO:0000256" key="5">
    <source>
        <dbReference type="ARBA" id="ARBA00023136"/>
    </source>
</evidence>
<dbReference type="AlphaFoldDB" id="A0A8C5PSB3"/>
<feature type="domain" description="Ammonium transporter AmtB-like" evidence="7">
    <location>
        <begin position="40"/>
        <end position="427"/>
    </location>
</feature>
<evidence type="ECO:0000313" key="9">
    <source>
        <dbReference type="Proteomes" id="UP000694569"/>
    </source>
</evidence>
<feature type="transmembrane region" description="Helical" evidence="6">
    <location>
        <begin position="88"/>
        <end position="110"/>
    </location>
</feature>
<dbReference type="PANTHER" id="PTHR11730:SF48">
    <property type="entry name" value="AMMONIUM TRANSPORTER AMTB-LIKE DOMAIN-CONTAINING PROTEIN"/>
    <property type="match status" value="1"/>
</dbReference>
<comment type="similarity">
    <text evidence="2">Belongs to the ammonium transporter (TC 2.A.49) family. Rh subfamily.</text>
</comment>
<reference evidence="8" key="1">
    <citation type="submission" date="2025-08" db="UniProtKB">
        <authorList>
            <consortium name="Ensembl"/>
        </authorList>
    </citation>
    <scope>IDENTIFICATION</scope>
</reference>
<dbReference type="InterPro" id="IPR002229">
    <property type="entry name" value="RhesusRHD"/>
</dbReference>
<feature type="transmembrane region" description="Helical" evidence="6">
    <location>
        <begin position="302"/>
        <end position="321"/>
    </location>
</feature>